<organism evidence="1">
    <name type="scientific">Salmonella enterica I</name>
    <dbReference type="NCBI Taxonomy" id="59201"/>
    <lineage>
        <taxon>Bacteria</taxon>
        <taxon>Pseudomonadati</taxon>
        <taxon>Pseudomonadota</taxon>
        <taxon>Gammaproteobacteria</taxon>
        <taxon>Enterobacterales</taxon>
        <taxon>Enterobacteriaceae</taxon>
        <taxon>Salmonella</taxon>
    </lineage>
</organism>
<dbReference type="Gene3D" id="2.60.40.10">
    <property type="entry name" value="Immunoglobulins"/>
    <property type="match status" value="1"/>
</dbReference>
<sequence length="768" mass="82656">MIITGKTLPFGTSVAGNGGTPVSGGDTLAKSQNGADISDKAKFRRNIGVDGLTLSGPALVYPGVTHEYTITGWSDFSAYDVSVSTGTASVKNGVITLLVPVDATGAITLTVTRNNVQYAFTLDVSPVFILPPQITSPTDGSTGVDFNATMTVSDFVCSREGADSYLKTQWEVSAGPGYYTDEEIALAEFNGELIQEYNVVAVRDSSGTTLALDIPVVVSDDSEEGVLNQLTSNWNIKYRPEDNRSYRVRRGATYRVRARHVGRSLVSGWSGYVTFTISDEPIVKPVIMLPANGETDVDAAAVIQASAFSLQHGAEDELSASEWQIATDADFTDVVWQKTGNDSTAAISGNTLKRSSIYYARMRYKGGKTGYSAYSDSVNFTTAPHFLPTKEIAMILQPDGAPDAHFNTPVFSRDGEWLFVGAPNAYDDSGSGSKSGVVYALKKNGQTWVLAQAITQTTARDWQQFGRGLAFATSSLFVSSMDGVYEYTLSGDNWVGSVVSEGYSSSPNSDKFSVSSDGNTVAFQVYVYSFGYIARVLTRRDGVWTPLSIQAPDKRLEFAHSMSVSSDGAVLAVGAKTSNDPRVKNAVYVYRFTDSGWVPEYTVREPETFKNSVFGEKVVISPDGLLLFAAGGEKYNAPDSFIYAWRFENGEWKESGRVSISAGGEYVGFKFARDMLICRQTNMEYIRDTGTHKVVSRAGFYSVNPDNGHLTLKASAETISFVSGVDSQITDGFALSDDGATLAMGVYDSTQGTNSNAVVIFTEGGAAE</sequence>
<dbReference type="PANTHER" id="PTHR36220">
    <property type="entry name" value="UNNAMED PRODUCT"/>
    <property type="match status" value="1"/>
</dbReference>
<gene>
    <name evidence="1" type="ORF">D7N80_25475</name>
</gene>
<name>A0A3R1BXJ3_SALET</name>
<dbReference type="PANTHER" id="PTHR36220:SF1">
    <property type="entry name" value="GAMMA TUBULIN COMPLEX COMPONENT C-TERMINAL DOMAIN-CONTAINING PROTEIN"/>
    <property type="match status" value="1"/>
</dbReference>
<evidence type="ECO:0000313" key="1">
    <source>
        <dbReference type="EMBL" id="MML56570.1"/>
    </source>
</evidence>
<reference evidence="1" key="1">
    <citation type="submission" date="2018-09" db="EMBL/GenBank/DDBJ databases">
        <authorList>
            <person name="Ashton P.M."/>
            <person name="Dallman T."/>
            <person name="Nair S."/>
            <person name="De Pinna E."/>
            <person name="Peters T."/>
            <person name="Grant K."/>
        </authorList>
    </citation>
    <scope>NUCLEOTIDE SEQUENCE [LARGE SCALE GENOMIC DNA]</scope>
    <source>
        <strain evidence="1">598938</strain>
    </source>
</reference>
<dbReference type="EMBL" id="RVVJ01000046">
    <property type="protein sequence ID" value="MML56570.1"/>
    <property type="molecule type" value="Genomic_DNA"/>
</dbReference>
<dbReference type="SUPFAM" id="SSF82171">
    <property type="entry name" value="DPP6 N-terminal domain-like"/>
    <property type="match status" value="1"/>
</dbReference>
<comment type="caution">
    <text evidence="1">The sequence shown here is derived from an EMBL/GenBank/DDBJ whole genome shotgun (WGS) entry which is preliminary data.</text>
</comment>
<dbReference type="InterPro" id="IPR013783">
    <property type="entry name" value="Ig-like_fold"/>
</dbReference>
<accession>A0A3R1BXJ3</accession>
<protein>
    <submittedName>
        <fullName evidence="1">Uncharacterized protein</fullName>
    </submittedName>
</protein>
<dbReference type="Proteomes" id="UP000885348">
    <property type="component" value="Unassembled WGS sequence"/>
</dbReference>
<proteinExistence type="predicted"/>
<dbReference type="AlphaFoldDB" id="A0A3R1BXJ3"/>